<dbReference type="AlphaFoldDB" id="A0A0X2NJA0"/>
<keyword evidence="3" id="KW-0808">Transferase</keyword>
<comment type="pathway">
    <text evidence="12">Glycan biosynthesis.</text>
</comment>
<dbReference type="GO" id="GO:0071555">
    <property type="term" value="P:cell wall organization"/>
    <property type="evidence" value="ECO:0007669"/>
    <property type="project" value="UniProtKB-UniRule"/>
</dbReference>
<evidence type="ECO:0000256" key="11">
    <source>
        <dbReference type="ARBA" id="ARBA00023316"/>
    </source>
</evidence>
<evidence type="ECO:0000256" key="2">
    <source>
        <dbReference type="ARBA" id="ARBA00022475"/>
    </source>
</evidence>
<dbReference type="InterPro" id="IPR005490">
    <property type="entry name" value="LD_TPept_cat_dom"/>
</dbReference>
<evidence type="ECO:0000256" key="4">
    <source>
        <dbReference type="ARBA" id="ARBA00022729"/>
    </source>
</evidence>
<feature type="active site" description="Nucleophile" evidence="13">
    <location>
        <position position="343"/>
    </location>
</feature>
<dbReference type="GO" id="GO:0005576">
    <property type="term" value="C:extracellular region"/>
    <property type="evidence" value="ECO:0007669"/>
    <property type="project" value="TreeGrafter"/>
</dbReference>
<evidence type="ECO:0000256" key="13">
    <source>
        <dbReference type="PROSITE-ProRule" id="PRU01373"/>
    </source>
</evidence>
<dbReference type="OMA" id="WHWVDDK"/>
<reference evidence="17" key="1">
    <citation type="submission" date="2015-11" db="EMBL/GenBank/DDBJ databases">
        <authorList>
            <person name="Dugat-Bony E."/>
        </authorList>
    </citation>
    <scope>NUCLEOTIDE SEQUENCE [LARGE SCALE GENOMIC DNA]</scope>
    <source>
        <strain evidence="17">Mu292</strain>
    </source>
</reference>
<evidence type="ECO:0000256" key="7">
    <source>
        <dbReference type="ARBA" id="ARBA00023136"/>
    </source>
</evidence>
<evidence type="ECO:0000256" key="10">
    <source>
        <dbReference type="ARBA" id="ARBA00023315"/>
    </source>
</evidence>
<dbReference type="GO" id="GO:0016746">
    <property type="term" value="F:acyltransferase activity"/>
    <property type="evidence" value="ECO:0007669"/>
    <property type="project" value="UniProtKB-KW"/>
</dbReference>
<dbReference type="Pfam" id="PF03734">
    <property type="entry name" value="YkuD"/>
    <property type="match status" value="1"/>
</dbReference>
<dbReference type="FunFam" id="2.40.440.10:FF:000005">
    <property type="entry name" value="L,D-transpeptidase 2"/>
    <property type="match status" value="1"/>
</dbReference>
<dbReference type="PROSITE" id="PS51257">
    <property type="entry name" value="PROKAR_LIPOPROTEIN"/>
    <property type="match status" value="1"/>
</dbReference>
<evidence type="ECO:0000256" key="6">
    <source>
        <dbReference type="ARBA" id="ARBA00022984"/>
    </source>
</evidence>
<accession>A0A0X2NJA0</accession>
<dbReference type="SUPFAM" id="SSF141523">
    <property type="entry name" value="L,D-transpeptidase catalytic domain-like"/>
    <property type="match status" value="1"/>
</dbReference>
<dbReference type="Gene3D" id="2.40.440.10">
    <property type="entry name" value="L,D-transpeptidase catalytic domain-like"/>
    <property type="match status" value="1"/>
</dbReference>
<evidence type="ECO:0000256" key="3">
    <source>
        <dbReference type="ARBA" id="ARBA00022679"/>
    </source>
</evidence>
<keyword evidence="11 13" id="KW-0961">Cell wall biogenesis/degradation</keyword>
<dbReference type="CDD" id="cd13432">
    <property type="entry name" value="LDT_IgD_like_2"/>
    <property type="match status" value="1"/>
</dbReference>
<evidence type="ECO:0000256" key="8">
    <source>
        <dbReference type="ARBA" id="ARBA00023139"/>
    </source>
</evidence>
<feature type="domain" description="L,D-TPase catalytic" evidence="15">
    <location>
        <begin position="243"/>
        <end position="367"/>
    </location>
</feature>
<proteinExistence type="predicted"/>
<organism evidence="16 17">
    <name type="scientific">Corynebacterium variabile</name>
    <dbReference type="NCBI Taxonomy" id="1727"/>
    <lineage>
        <taxon>Bacteria</taxon>
        <taxon>Bacillati</taxon>
        <taxon>Actinomycetota</taxon>
        <taxon>Actinomycetes</taxon>
        <taxon>Mycobacteriales</taxon>
        <taxon>Corynebacteriaceae</taxon>
        <taxon>Corynebacterium</taxon>
    </lineage>
</organism>
<evidence type="ECO:0000256" key="5">
    <source>
        <dbReference type="ARBA" id="ARBA00022960"/>
    </source>
</evidence>
<keyword evidence="9" id="KW-0449">Lipoprotein</keyword>
<dbReference type="InterPro" id="IPR041280">
    <property type="entry name" value="Big_10"/>
</dbReference>
<dbReference type="Proteomes" id="UP000182498">
    <property type="component" value="Unassembled WGS sequence"/>
</dbReference>
<evidence type="ECO:0000256" key="1">
    <source>
        <dbReference type="ARBA" id="ARBA00004752"/>
    </source>
</evidence>
<evidence type="ECO:0000256" key="12">
    <source>
        <dbReference type="ARBA" id="ARBA00060592"/>
    </source>
</evidence>
<keyword evidence="7" id="KW-0472">Membrane</keyword>
<evidence type="ECO:0000313" key="17">
    <source>
        <dbReference type="Proteomes" id="UP000182498"/>
    </source>
</evidence>
<keyword evidence="17" id="KW-1185">Reference proteome</keyword>
<evidence type="ECO:0000313" key="16">
    <source>
        <dbReference type="EMBL" id="CUU65565.1"/>
    </source>
</evidence>
<comment type="pathway">
    <text evidence="1 13">Cell wall biogenesis; peptidoglycan biosynthesis.</text>
</comment>
<evidence type="ECO:0000259" key="15">
    <source>
        <dbReference type="PROSITE" id="PS52029"/>
    </source>
</evidence>
<dbReference type="Pfam" id="PF17964">
    <property type="entry name" value="Big_10"/>
    <property type="match status" value="1"/>
</dbReference>
<feature type="active site" description="Proton donor/acceptor" evidence="13">
    <location>
        <position position="325"/>
    </location>
</feature>
<sequence length="397" mass="42864">MQFLPGRSVRSLRSILAAAGTITLLATAACTIDNDGDDDTEHAASETTSATEIDSDLAASVKDDATGVKVDKPITVTDSDGIDSVALTDGYGTEIEGKFNDDRTEWTSTDNLEYSSNYALAAKAGKEKLNQSFTSFSPNLLTDGAMSPLDGATVGVGQTISLRFDEVPSDRKAIEDAITVETEPKVEGAFYWITSQEVRWRPKEYWTPGTEVHVKADLFGKDLGDGMYGQQDREADFTIGDDLRAEADDNTKQVVVKKNGEVIKTMPTSMGMPGHETPVGVYTIGDQYDTLMMDSTTYGLALDAGGYQTDVSYATQMSYSGIYLHAAPWSVWAQGNTDTSHGCLNLSMADAQWVYENFKRGDIVTVKNTGGETLNGSDGLGDWNIPWETWSAGNTEG</sequence>
<keyword evidence="8" id="KW-0564">Palmitate</keyword>
<dbReference type="CDD" id="cd16913">
    <property type="entry name" value="YkuD_like"/>
    <property type="match status" value="1"/>
</dbReference>
<dbReference type="GO" id="GO:0071972">
    <property type="term" value="F:peptidoglycan L,D-transpeptidase activity"/>
    <property type="evidence" value="ECO:0007669"/>
    <property type="project" value="TreeGrafter"/>
</dbReference>
<protein>
    <submittedName>
        <fullName evidence="16">Uncharacterized protein conserved in bacteria</fullName>
    </submittedName>
</protein>
<dbReference type="RefSeq" id="WP_014009287.1">
    <property type="nucleotide sequence ID" value="NZ_FAUH01000005.1"/>
</dbReference>
<keyword evidence="10" id="KW-0012">Acyltransferase</keyword>
<dbReference type="UniPathway" id="UPA00219"/>
<evidence type="ECO:0000256" key="9">
    <source>
        <dbReference type="ARBA" id="ARBA00023288"/>
    </source>
</evidence>
<dbReference type="InterPro" id="IPR038063">
    <property type="entry name" value="Transpep_catalytic_dom"/>
</dbReference>
<dbReference type="GO" id="GO:0008360">
    <property type="term" value="P:regulation of cell shape"/>
    <property type="evidence" value="ECO:0007669"/>
    <property type="project" value="UniProtKB-UniRule"/>
</dbReference>
<dbReference type="Gene3D" id="2.60.40.3710">
    <property type="match status" value="1"/>
</dbReference>
<keyword evidence="4 14" id="KW-0732">Signal</keyword>
<evidence type="ECO:0000256" key="14">
    <source>
        <dbReference type="SAM" id="SignalP"/>
    </source>
</evidence>
<keyword evidence="6 13" id="KW-0573">Peptidoglycan synthesis</keyword>
<name>A0A0X2NJA0_9CORY</name>
<keyword evidence="2" id="KW-1003">Cell membrane</keyword>
<gene>
    <name evidence="16" type="ORF">CVAR292_00893</name>
</gene>
<feature type="signal peptide" evidence="14">
    <location>
        <begin position="1"/>
        <end position="28"/>
    </location>
</feature>
<dbReference type="InterPro" id="IPR050979">
    <property type="entry name" value="LD-transpeptidase"/>
</dbReference>
<dbReference type="Gene3D" id="2.60.40.3780">
    <property type="match status" value="1"/>
</dbReference>
<dbReference type="PROSITE" id="PS52029">
    <property type="entry name" value="LD_TPASE"/>
    <property type="match status" value="1"/>
</dbReference>
<dbReference type="OrthoDB" id="5242354at2"/>
<dbReference type="PANTHER" id="PTHR30582">
    <property type="entry name" value="L,D-TRANSPEPTIDASE"/>
    <property type="match status" value="1"/>
</dbReference>
<feature type="chain" id="PRO_5007036510" evidence="14">
    <location>
        <begin position="29"/>
        <end position="397"/>
    </location>
</feature>
<keyword evidence="5 13" id="KW-0133">Cell shape</keyword>
<dbReference type="PANTHER" id="PTHR30582:SF2">
    <property type="entry name" value="L,D-TRANSPEPTIDASE YCIB-RELATED"/>
    <property type="match status" value="1"/>
</dbReference>
<dbReference type="GO" id="GO:0018104">
    <property type="term" value="P:peptidoglycan-protein cross-linking"/>
    <property type="evidence" value="ECO:0007669"/>
    <property type="project" value="TreeGrafter"/>
</dbReference>
<dbReference type="EMBL" id="FAUH01000005">
    <property type="protein sequence ID" value="CUU65565.1"/>
    <property type="molecule type" value="Genomic_DNA"/>
</dbReference>